<dbReference type="SUPFAM" id="SSF53756">
    <property type="entry name" value="UDP-Glycosyltransferase/glycogen phosphorylase"/>
    <property type="match status" value="1"/>
</dbReference>
<dbReference type="eggNOG" id="COG1887">
    <property type="taxonomic scope" value="Bacteria"/>
</dbReference>
<gene>
    <name evidence="1" type="ORF">LG45_07565</name>
</gene>
<dbReference type="STRING" id="1453498.LG45_07565"/>
<reference evidence="1 2" key="1">
    <citation type="submission" date="2014-09" db="EMBL/GenBank/DDBJ databases">
        <title>Whole Genome Shotgun of Flavobacterium aquatile LMG 4008.</title>
        <authorList>
            <person name="Gale A.N."/>
            <person name="Pipes S.E."/>
            <person name="Newman J.D."/>
        </authorList>
    </citation>
    <scope>NUCLEOTIDE SEQUENCE [LARGE SCALE GENOMIC DNA]</scope>
    <source>
        <strain evidence="1 2">LMG 4008</strain>
    </source>
</reference>
<comment type="caution">
    <text evidence="1">The sequence shown here is derived from an EMBL/GenBank/DDBJ whole genome shotgun (WGS) entry which is preliminary data.</text>
</comment>
<sequence>MKKLGVVITDGVGFRNFILSDFLVEAERTFDEVVILSCLPKEVYSGYVTNSRIIELEVFEETFSTWFFRKAKEVAHLQLHKKDNFGIQDNLRANDSKSKTTRGYATRLIFKLTSVFHSEKWIQLFNFWQQKTFRNNPIVVNYKTILENEKFDLLFFTHQRPPFIAPLAYQAEQLKIKTASFIFSWDNLASKGRMAANFDYYLVWSDLMKTELQQFYTSVKKERIQVVGTPQFEPYVLDRYKVSKEEFLLKFNLDGSLKTICFSCGDISTSKNDELYIEAIANALLEEKIQNVNLIVRTSPAEDPIRFASFVERFSFIKWNYPKWDLSREGHQEVWSQRIPSVEDVKDLRSLLEFSDLNINMLSTMSLDFIQFDKPVINTVFGNTENGLYNDQRFLNYAHIENVVKSSATKIVKNQEELIAAINLYLENPNLDSQNRKQLLQLQVSKSLPNTGKRIAETLVKWI</sequence>
<dbReference type="AlphaFoldDB" id="A0A095SUW9"/>
<dbReference type="Proteomes" id="UP000029554">
    <property type="component" value="Unassembled WGS sequence"/>
</dbReference>
<evidence type="ECO:0000313" key="1">
    <source>
        <dbReference type="EMBL" id="KGD68144.1"/>
    </source>
</evidence>
<evidence type="ECO:0000313" key="2">
    <source>
        <dbReference type="Proteomes" id="UP000029554"/>
    </source>
</evidence>
<dbReference type="InterPro" id="IPR043148">
    <property type="entry name" value="TagF_C"/>
</dbReference>
<proteinExistence type="predicted"/>
<dbReference type="OrthoDB" id="913551at2"/>
<dbReference type="EMBL" id="JRHH01000003">
    <property type="protein sequence ID" value="KGD68144.1"/>
    <property type="molecule type" value="Genomic_DNA"/>
</dbReference>
<organism evidence="1 2">
    <name type="scientific">Flavobacterium aquatile LMG 4008 = ATCC 11947</name>
    <dbReference type="NCBI Taxonomy" id="1453498"/>
    <lineage>
        <taxon>Bacteria</taxon>
        <taxon>Pseudomonadati</taxon>
        <taxon>Bacteroidota</taxon>
        <taxon>Flavobacteriia</taxon>
        <taxon>Flavobacteriales</taxon>
        <taxon>Flavobacteriaceae</taxon>
        <taxon>Flavobacterium</taxon>
    </lineage>
</organism>
<keyword evidence="2" id="KW-1185">Reference proteome</keyword>
<dbReference type="RefSeq" id="WP_035125769.1">
    <property type="nucleotide sequence ID" value="NZ_JRHH01000003.1"/>
</dbReference>
<protein>
    <recommendedName>
        <fullName evidence="3">UDP-glycosyltransferase</fullName>
    </recommendedName>
</protein>
<accession>A0A095SUW9</accession>
<name>A0A095SUW9_9FLAO</name>
<evidence type="ECO:0008006" key="3">
    <source>
        <dbReference type="Google" id="ProtNLM"/>
    </source>
</evidence>
<dbReference type="Gene3D" id="3.40.50.12580">
    <property type="match status" value="1"/>
</dbReference>